<comment type="similarity">
    <text evidence="1">Belongs to the bacterial solute-binding protein SsuA/TauA family.</text>
</comment>
<proteinExistence type="inferred from homology"/>
<dbReference type="KEGG" id="sclo:SCLO_1010880"/>
<reference evidence="3 4" key="1">
    <citation type="submission" date="2016-10" db="EMBL/GenBank/DDBJ databases">
        <title>Complete Genome Sequence of the Nonylphenol-Degrading Bacterium Sphingobium cloacae JCM 10874T.</title>
        <authorList>
            <person name="Ootsuka M."/>
            <person name="Nishizawa T."/>
            <person name="Ohta H."/>
        </authorList>
    </citation>
    <scope>NUCLEOTIDE SEQUENCE [LARGE SCALE GENOMIC DNA]</scope>
    <source>
        <strain evidence="3 4">JCM 10874</strain>
    </source>
</reference>
<dbReference type="AlphaFoldDB" id="A0A1E1F0Q6"/>
<dbReference type="PANTHER" id="PTHR30024:SF42">
    <property type="entry name" value="ALIPHATIC SULFONATES-BINDING PROTEIN-RELATED"/>
    <property type="match status" value="1"/>
</dbReference>
<evidence type="ECO:0000256" key="1">
    <source>
        <dbReference type="ARBA" id="ARBA00010742"/>
    </source>
</evidence>
<accession>A0A1E1F0Q6</accession>
<dbReference type="Proteomes" id="UP000218272">
    <property type="component" value="Chromosome SCLO_1"/>
</dbReference>
<dbReference type="EMBL" id="AP017655">
    <property type="protein sequence ID" value="BAV64128.1"/>
    <property type="molecule type" value="Genomic_DNA"/>
</dbReference>
<dbReference type="PANTHER" id="PTHR30024">
    <property type="entry name" value="ALIPHATIC SULFONATES-BINDING PROTEIN-RELATED"/>
    <property type="match status" value="1"/>
</dbReference>
<dbReference type="PROSITE" id="PS51257">
    <property type="entry name" value="PROKAR_LIPOPROTEIN"/>
    <property type="match status" value="1"/>
</dbReference>
<dbReference type="Pfam" id="PF12974">
    <property type="entry name" value="Phosphonate-bd"/>
    <property type="match status" value="1"/>
</dbReference>
<evidence type="ECO:0000259" key="2">
    <source>
        <dbReference type="SMART" id="SM00062"/>
    </source>
</evidence>
<sequence>MRHARSPFAIDRRSFSALLMGAPLMLAACRAGVGDGGSSTLRIGDQSKSLQLPFELAGEVEGPPLPFQWMTFTDGPNMNAAFLSDALDVGTMGDTPALFASAAGADVVIIAAGSTAPNSYLQIIARPDTGIRTLADLKGKRIAFTKSTALHGYLLLALEHAGLSQADITPIDVPLVALMRALQSEAADAAVLGGPMIPGYLAQQPDAVVLDAPDGGYNVILAARRSLAHPTIRSALVDFVARGARAGEWLKAHPDIWREEYFRGVQHQDEAGAQALLKRVGIRPYFKTVTAELRTHLERQAKLLSGAGALPPGPIAADLFDGGINREFNQAIEEAIG</sequence>
<name>A0A1E1F0Q6_9SPHN</name>
<organism evidence="3 4">
    <name type="scientific">Sphingobium cloacae</name>
    <dbReference type="NCBI Taxonomy" id="120107"/>
    <lineage>
        <taxon>Bacteria</taxon>
        <taxon>Pseudomonadati</taxon>
        <taxon>Pseudomonadota</taxon>
        <taxon>Alphaproteobacteria</taxon>
        <taxon>Sphingomonadales</taxon>
        <taxon>Sphingomonadaceae</taxon>
        <taxon>Sphingobium</taxon>
    </lineage>
</organism>
<feature type="domain" description="Solute-binding protein family 3/N-terminal" evidence="2">
    <location>
        <begin position="40"/>
        <end position="265"/>
    </location>
</feature>
<protein>
    <recommendedName>
        <fullName evidence="2">Solute-binding protein family 3/N-terminal domain-containing protein</fullName>
    </recommendedName>
</protein>
<dbReference type="InterPro" id="IPR001638">
    <property type="entry name" value="Solute-binding_3/MltF_N"/>
</dbReference>
<dbReference type="Gene3D" id="3.40.190.10">
    <property type="entry name" value="Periplasmic binding protein-like II"/>
    <property type="match status" value="2"/>
</dbReference>
<keyword evidence="4" id="KW-1185">Reference proteome</keyword>
<gene>
    <name evidence="3" type="ORF">SCLO_1010880</name>
</gene>
<dbReference type="SUPFAM" id="SSF53850">
    <property type="entry name" value="Periplasmic binding protein-like II"/>
    <property type="match status" value="1"/>
</dbReference>
<evidence type="ECO:0000313" key="3">
    <source>
        <dbReference type="EMBL" id="BAV64128.1"/>
    </source>
</evidence>
<evidence type="ECO:0000313" key="4">
    <source>
        <dbReference type="Proteomes" id="UP000218272"/>
    </source>
</evidence>
<dbReference type="SMART" id="SM00062">
    <property type="entry name" value="PBPb"/>
    <property type="match status" value="1"/>
</dbReference>